<proteinExistence type="predicted"/>
<organism evidence="2 3">
    <name type="scientific">Eiseniibacteriota bacterium</name>
    <dbReference type="NCBI Taxonomy" id="2212470"/>
    <lineage>
        <taxon>Bacteria</taxon>
        <taxon>Candidatus Eiseniibacteriota</taxon>
    </lineage>
</organism>
<gene>
    <name evidence="2" type="ORF">HOP12_03535</name>
</gene>
<evidence type="ECO:0000256" key="1">
    <source>
        <dbReference type="SAM" id="MobiDB-lite"/>
    </source>
</evidence>
<comment type="caution">
    <text evidence="2">The sequence shown here is derived from an EMBL/GenBank/DDBJ whole genome shotgun (WGS) entry which is preliminary data.</text>
</comment>
<accession>A0A849SI29</accession>
<feature type="region of interest" description="Disordered" evidence="1">
    <location>
        <begin position="151"/>
        <end position="170"/>
    </location>
</feature>
<dbReference type="AlphaFoldDB" id="A0A849SI29"/>
<protein>
    <recommendedName>
        <fullName evidence="4">DUF1801 domain-containing protein</fullName>
    </recommendedName>
</protein>
<reference evidence="2 3" key="1">
    <citation type="submission" date="2020-04" db="EMBL/GenBank/DDBJ databases">
        <title>Metagenomic profiling of ammonia- and methane-oxidizing microorganisms in a Dutch drinking water treatment plant.</title>
        <authorList>
            <person name="Poghosyan L."/>
            <person name="Leucker S."/>
        </authorList>
    </citation>
    <scope>NUCLEOTIDE SEQUENCE [LARGE SCALE GENOMIC DNA]</scope>
    <source>
        <strain evidence="2">S-RSF-IL-03</strain>
    </source>
</reference>
<evidence type="ECO:0000313" key="3">
    <source>
        <dbReference type="Proteomes" id="UP000580839"/>
    </source>
</evidence>
<name>A0A849SI29_UNCEI</name>
<evidence type="ECO:0008006" key="4">
    <source>
        <dbReference type="Google" id="ProtNLM"/>
    </source>
</evidence>
<dbReference type="Proteomes" id="UP000580839">
    <property type="component" value="Unassembled WGS sequence"/>
</dbReference>
<feature type="compositionally biased region" description="Low complexity" evidence="1">
    <location>
        <begin position="151"/>
        <end position="163"/>
    </location>
</feature>
<evidence type="ECO:0000313" key="2">
    <source>
        <dbReference type="EMBL" id="NOT33223.1"/>
    </source>
</evidence>
<sequence>MTNAETQLASYFAKYEPAMAKLGKALRAKLRARLPGLFEIVYVYESQNALVISYSPTENGYEGLCAIALYPREVKLSFGQGARLSKSDPNKLLQGRGTTVRHVVLNTVADFDRAEIEVLMAAALKLAQLRLDASAKGSVIIRAEAQKQRALRASKAARPASARRTAKARR</sequence>
<dbReference type="EMBL" id="JABFRW010000033">
    <property type="protein sequence ID" value="NOT33223.1"/>
    <property type="molecule type" value="Genomic_DNA"/>
</dbReference>